<name>A0ABV8MX29_9NEIS</name>
<evidence type="ECO:0000313" key="3">
    <source>
        <dbReference type="Proteomes" id="UP001595791"/>
    </source>
</evidence>
<evidence type="ECO:0000313" key="2">
    <source>
        <dbReference type="EMBL" id="MFC4161940.1"/>
    </source>
</evidence>
<feature type="region of interest" description="Disordered" evidence="1">
    <location>
        <begin position="58"/>
        <end position="79"/>
    </location>
</feature>
<sequence length="79" mass="8595">MQENVIVKFTRAWRHYNPGEYAGFDPLTAKDLVDSTAAEYHKTDDFEEGAAGVAPSTEVLTAAEKPADKSKKPVADKAP</sequence>
<dbReference type="EMBL" id="JBHSBU010000004">
    <property type="protein sequence ID" value="MFC4161940.1"/>
    <property type="molecule type" value="Genomic_DNA"/>
</dbReference>
<evidence type="ECO:0000256" key="1">
    <source>
        <dbReference type="SAM" id="MobiDB-lite"/>
    </source>
</evidence>
<reference evidence="3" key="1">
    <citation type="journal article" date="2019" name="Int. J. Syst. Evol. Microbiol.">
        <title>The Global Catalogue of Microorganisms (GCM) 10K type strain sequencing project: providing services to taxonomists for standard genome sequencing and annotation.</title>
        <authorList>
            <consortium name="The Broad Institute Genomics Platform"/>
            <consortium name="The Broad Institute Genome Sequencing Center for Infectious Disease"/>
            <person name="Wu L."/>
            <person name="Ma J."/>
        </authorList>
    </citation>
    <scope>NUCLEOTIDE SEQUENCE [LARGE SCALE GENOMIC DNA]</scope>
    <source>
        <strain evidence="3">LMG 29894</strain>
    </source>
</reference>
<dbReference type="RefSeq" id="WP_378168629.1">
    <property type="nucleotide sequence ID" value="NZ_JBHSBU010000004.1"/>
</dbReference>
<comment type="caution">
    <text evidence="2">The sequence shown here is derived from an EMBL/GenBank/DDBJ whole genome shotgun (WGS) entry which is preliminary data.</text>
</comment>
<feature type="compositionally biased region" description="Basic and acidic residues" evidence="1">
    <location>
        <begin position="65"/>
        <end position="79"/>
    </location>
</feature>
<organism evidence="2 3">
    <name type="scientific">Chitinimonas lacunae</name>
    <dbReference type="NCBI Taxonomy" id="1963018"/>
    <lineage>
        <taxon>Bacteria</taxon>
        <taxon>Pseudomonadati</taxon>
        <taxon>Pseudomonadota</taxon>
        <taxon>Betaproteobacteria</taxon>
        <taxon>Neisseriales</taxon>
        <taxon>Chitinibacteraceae</taxon>
        <taxon>Chitinimonas</taxon>
    </lineage>
</organism>
<accession>A0ABV8MX29</accession>
<proteinExistence type="predicted"/>
<gene>
    <name evidence="2" type="ORF">ACFOW7_21630</name>
</gene>
<dbReference type="Proteomes" id="UP001595791">
    <property type="component" value="Unassembled WGS sequence"/>
</dbReference>
<keyword evidence="3" id="KW-1185">Reference proteome</keyword>
<protein>
    <submittedName>
        <fullName evidence="2">Uncharacterized protein</fullName>
    </submittedName>
</protein>